<feature type="transmembrane region" description="Helical" evidence="5">
    <location>
        <begin position="270"/>
        <end position="293"/>
    </location>
</feature>
<evidence type="ECO:0000256" key="1">
    <source>
        <dbReference type="ARBA" id="ARBA00004651"/>
    </source>
</evidence>
<feature type="transmembrane region" description="Helical" evidence="5">
    <location>
        <begin position="51"/>
        <end position="72"/>
    </location>
</feature>
<protein>
    <submittedName>
        <fullName evidence="7">MFS transporter</fullName>
    </submittedName>
</protein>
<dbReference type="PANTHER" id="PTHR42718:SF48">
    <property type="entry name" value="CONSERVED TWO-DOMAIN MEMBRANE PROTEIN-RELATED"/>
    <property type="match status" value="1"/>
</dbReference>
<evidence type="ECO:0000256" key="3">
    <source>
        <dbReference type="ARBA" id="ARBA00022989"/>
    </source>
</evidence>
<feature type="transmembrane region" description="Helical" evidence="5">
    <location>
        <begin position="84"/>
        <end position="107"/>
    </location>
</feature>
<dbReference type="InterPro" id="IPR011701">
    <property type="entry name" value="MFS"/>
</dbReference>
<dbReference type="Gene3D" id="1.20.1250.20">
    <property type="entry name" value="MFS general substrate transporter like domains"/>
    <property type="match status" value="1"/>
</dbReference>
<dbReference type="AlphaFoldDB" id="A0ABC9YQU5"/>
<keyword evidence="2 5" id="KW-0812">Transmembrane</keyword>
<evidence type="ECO:0000259" key="6">
    <source>
        <dbReference type="PROSITE" id="PS50850"/>
    </source>
</evidence>
<dbReference type="GO" id="GO:0005886">
    <property type="term" value="C:plasma membrane"/>
    <property type="evidence" value="ECO:0007669"/>
    <property type="project" value="UniProtKB-SubCell"/>
</dbReference>
<feature type="transmembrane region" description="Helical" evidence="5">
    <location>
        <begin position="203"/>
        <end position="222"/>
    </location>
</feature>
<dbReference type="SUPFAM" id="SSF103473">
    <property type="entry name" value="MFS general substrate transporter"/>
    <property type="match status" value="1"/>
</dbReference>
<dbReference type="InterPro" id="IPR020846">
    <property type="entry name" value="MFS_dom"/>
</dbReference>
<evidence type="ECO:0000256" key="4">
    <source>
        <dbReference type="ARBA" id="ARBA00023136"/>
    </source>
</evidence>
<dbReference type="Gene3D" id="1.20.1720.10">
    <property type="entry name" value="Multidrug resistance protein D"/>
    <property type="match status" value="1"/>
</dbReference>
<reference evidence="8" key="1">
    <citation type="submission" date="2015-07" db="EMBL/GenBank/DDBJ databases">
        <title>Nocardia seriolae U-1 whole genome shotgun sequence.</title>
        <authorList>
            <person name="Imajoh M."/>
            <person name="Fukumoto Y."/>
            <person name="Sukeda M."/>
            <person name="Yamane J."/>
            <person name="Yamasaki K."/>
            <person name="Shimizu M."/>
            <person name="Ohnishi K."/>
            <person name="Oshima S."/>
        </authorList>
    </citation>
    <scope>NUCLEOTIDE SEQUENCE [LARGE SCALE GENOMIC DNA]</scope>
    <source>
        <strain evidence="8">U-1</strain>
    </source>
</reference>
<dbReference type="Proteomes" id="UP000037179">
    <property type="component" value="Unassembled WGS sequence"/>
</dbReference>
<reference evidence="7 8" key="2">
    <citation type="journal article" date="2016" name="Genome Announc.">
        <title>Draft Genome Sequence of Erythromycin- and Oxytetracycline-Sensitive Nocardia seriolae Strain U-1 (NBRC 110359).</title>
        <authorList>
            <person name="Imajoh M."/>
            <person name="Sukeda M."/>
            <person name="Shimizu M."/>
            <person name="Yamane J."/>
            <person name="Ohnishi K."/>
            <person name="Oshima S."/>
        </authorList>
    </citation>
    <scope>NUCLEOTIDE SEQUENCE [LARGE SCALE GENOMIC DNA]</scope>
    <source>
        <strain evidence="7 8">U-1</strain>
    </source>
</reference>
<dbReference type="EMBL" id="BBYQ01000022">
    <property type="protein sequence ID" value="GAP27661.1"/>
    <property type="molecule type" value="Genomic_DNA"/>
</dbReference>
<comment type="subcellular location">
    <subcellularLocation>
        <location evidence="1">Cell membrane</location>
        <topology evidence="1">Multi-pass membrane protein</topology>
    </subcellularLocation>
</comment>
<feature type="transmembrane region" description="Helical" evidence="5">
    <location>
        <begin position="16"/>
        <end position="39"/>
    </location>
</feature>
<dbReference type="PROSITE" id="PS50850">
    <property type="entry name" value="MFS"/>
    <property type="match status" value="1"/>
</dbReference>
<feature type="transmembrane region" description="Helical" evidence="5">
    <location>
        <begin position="228"/>
        <end position="249"/>
    </location>
</feature>
<feature type="transmembrane region" description="Helical" evidence="5">
    <location>
        <begin position="435"/>
        <end position="454"/>
    </location>
</feature>
<dbReference type="PRINTS" id="PR01036">
    <property type="entry name" value="TCRTETB"/>
</dbReference>
<gene>
    <name evidence="7" type="ORF">NSK11_contig00022-0005</name>
</gene>
<feature type="domain" description="Major facilitator superfamily (MFS) profile" evidence="6">
    <location>
        <begin position="17"/>
        <end position="456"/>
    </location>
</feature>
<dbReference type="Pfam" id="PF07690">
    <property type="entry name" value="MFS_1"/>
    <property type="match status" value="1"/>
</dbReference>
<evidence type="ECO:0000313" key="8">
    <source>
        <dbReference type="Proteomes" id="UP000037179"/>
    </source>
</evidence>
<sequence>MEETVVRADPRVRATAVVWILCSASFMAMLDVFVVNVAFGQIGESYRGSSLANLSWVLNGYAIAYAALLIPAGRLSDRLGRKNGFLIGLAVFTLASALCAVAPTLWLLVAFRVLQAVGAAVLTPAALGLMLTVLPPERVSGAVKIWATTSSVAGALGPVVGGALAEVSWRLVFVINIPVGIAAGIAALRMIPDLRQRSGARMPDLAGVALLIAALGTLSLGLVESGAWTGAAVWTALGVSAILLALFVIRVRRHADPVVPPQLFRVRSFVWADVTVLAFCTAFGASFLSMVLWLQNVAGYGALEAGFAIAPGPLMVPPFAAVGQWLVRRLPVNAVVALGNLLFAAGTLLLIADSGTPVRYARDVLPGWMIIGAGIGLTLPNLIATAVAELPADLSATGSAVVNTARQLGYVLGVAILIAVFAAAADPIAGFRHGWWFITATAVFGAVTAVGVRARA</sequence>
<keyword evidence="3 5" id="KW-1133">Transmembrane helix</keyword>
<dbReference type="GeneID" id="93376651"/>
<keyword evidence="4 5" id="KW-0472">Membrane</keyword>
<organism evidence="7 8">
    <name type="scientific">Nocardia seriolae</name>
    <dbReference type="NCBI Taxonomy" id="37332"/>
    <lineage>
        <taxon>Bacteria</taxon>
        <taxon>Bacillati</taxon>
        <taxon>Actinomycetota</taxon>
        <taxon>Actinomycetes</taxon>
        <taxon>Mycobacteriales</taxon>
        <taxon>Nocardiaceae</taxon>
        <taxon>Nocardia</taxon>
    </lineage>
</organism>
<feature type="transmembrane region" description="Helical" evidence="5">
    <location>
        <begin position="171"/>
        <end position="191"/>
    </location>
</feature>
<feature type="transmembrane region" description="Helical" evidence="5">
    <location>
        <begin position="113"/>
        <end position="133"/>
    </location>
</feature>
<evidence type="ECO:0000256" key="5">
    <source>
        <dbReference type="SAM" id="Phobius"/>
    </source>
</evidence>
<dbReference type="PANTHER" id="PTHR42718">
    <property type="entry name" value="MAJOR FACILITATOR SUPERFAMILY MULTIDRUG TRANSPORTER MFSC"/>
    <property type="match status" value="1"/>
</dbReference>
<feature type="transmembrane region" description="Helical" evidence="5">
    <location>
        <begin position="305"/>
        <end position="327"/>
    </location>
</feature>
<proteinExistence type="predicted"/>
<dbReference type="CDD" id="cd17321">
    <property type="entry name" value="MFS_MMR_MDR_like"/>
    <property type="match status" value="1"/>
</dbReference>
<accession>A0ABC9YQU5</accession>
<evidence type="ECO:0000313" key="7">
    <source>
        <dbReference type="EMBL" id="GAP27661.1"/>
    </source>
</evidence>
<feature type="transmembrane region" description="Helical" evidence="5">
    <location>
        <begin position="145"/>
        <end position="165"/>
    </location>
</feature>
<name>A0ABC9YQU5_9NOCA</name>
<dbReference type="PROSITE" id="PS00216">
    <property type="entry name" value="SUGAR_TRANSPORT_1"/>
    <property type="match status" value="1"/>
</dbReference>
<feature type="transmembrane region" description="Helical" evidence="5">
    <location>
        <begin position="408"/>
        <end position="429"/>
    </location>
</feature>
<feature type="transmembrane region" description="Helical" evidence="5">
    <location>
        <begin position="334"/>
        <end position="352"/>
    </location>
</feature>
<dbReference type="RefSeq" id="WP_228102877.1">
    <property type="nucleotide sequence ID" value="NZ_AP017900.1"/>
</dbReference>
<evidence type="ECO:0000256" key="2">
    <source>
        <dbReference type="ARBA" id="ARBA00022692"/>
    </source>
</evidence>
<feature type="transmembrane region" description="Helical" evidence="5">
    <location>
        <begin position="364"/>
        <end position="387"/>
    </location>
</feature>
<comment type="caution">
    <text evidence="7">The sequence shown here is derived from an EMBL/GenBank/DDBJ whole genome shotgun (WGS) entry which is preliminary data.</text>
</comment>
<keyword evidence="8" id="KW-1185">Reference proteome</keyword>
<dbReference type="InterPro" id="IPR005829">
    <property type="entry name" value="Sugar_transporter_CS"/>
</dbReference>
<dbReference type="InterPro" id="IPR036259">
    <property type="entry name" value="MFS_trans_sf"/>
</dbReference>